<keyword evidence="8" id="KW-1185">Reference proteome</keyword>
<dbReference type="Proteomes" id="UP000700334">
    <property type="component" value="Unassembled WGS sequence"/>
</dbReference>
<dbReference type="EMBL" id="JAGFMF010011585">
    <property type="protein sequence ID" value="KAG8519987.1"/>
    <property type="molecule type" value="Genomic_DNA"/>
</dbReference>
<comment type="subcellular location">
    <subcellularLocation>
        <location evidence="1">Membrane</location>
    </subcellularLocation>
</comment>
<dbReference type="PROSITE" id="PS50835">
    <property type="entry name" value="IG_LIKE"/>
    <property type="match status" value="1"/>
</dbReference>
<evidence type="ECO:0000256" key="1">
    <source>
        <dbReference type="ARBA" id="ARBA00004370"/>
    </source>
</evidence>
<feature type="non-terminal residue" evidence="7">
    <location>
        <position position="264"/>
    </location>
</feature>
<keyword evidence="4" id="KW-0325">Glycoprotein</keyword>
<keyword evidence="2" id="KW-0732">Signal</keyword>
<gene>
    <name evidence="7" type="ORF">J0S82_016794</name>
</gene>
<feature type="domain" description="Ig-like" evidence="6">
    <location>
        <begin position="128"/>
        <end position="212"/>
    </location>
</feature>
<dbReference type="PANTHER" id="PTHR12080:SF110">
    <property type="entry name" value="IG-LIKE DOMAIN-CONTAINING PROTEIN"/>
    <property type="match status" value="1"/>
</dbReference>
<protein>
    <submittedName>
        <fullName evidence="7">T-lymphocyte surface antigen Ly-9</fullName>
    </submittedName>
</protein>
<evidence type="ECO:0000256" key="5">
    <source>
        <dbReference type="SAM" id="Phobius"/>
    </source>
</evidence>
<dbReference type="InterPro" id="IPR013106">
    <property type="entry name" value="Ig_V-set"/>
</dbReference>
<keyword evidence="5" id="KW-0812">Transmembrane</keyword>
<reference evidence="7" key="1">
    <citation type="journal article" date="2021" name="Evol. Appl.">
        <title>The genome of the Pyrenean desman and the effects of bottlenecks and inbreeding on the genomic landscape of an endangered species.</title>
        <authorList>
            <person name="Escoda L."/>
            <person name="Castresana J."/>
        </authorList>
    </citation>
    <scope>NUCLEOTIDE SEQUENCE</scope>
    <source>
        <strain evidence="7">IBE-C5619</strain>
    </source>
</reference>
<accession>A0A8J6AJM4</accession>
<organism evidence="7 8">
    <name type="scientific">Galemys pyrenaicus</name>
    <name type="common">Iberian desman</name>
    <name type="synonym">Pyrenean desman</name>
    <dbReference type="NCBI Taxonomy" id="202257"/>
    <lineage>
        <taxon>Eukaryota</taxon>
        <taxon>Metazoa</taxon>
        <taxon>Chordata</taxon>
        <taxon>Craniata</taxon>
        <taxon>Vertebrata</taxon>
        <taxon>Euteleostomi</taxon>
        <taxon>Mammalia</taxon>
        <taxon>Eutheria</taxon>
        <taxon>Laurasiatheria</taxon>
        <taxon>Eulipotyphla</taxon>
        <taxon>Talpidae</taxon>
        <taxon>Galemys</taxon>
    </lineage>
</organism>
<sequence length="264" mass="28835">TCSPGAQGSTVQAPGADLPLKRVRGASVLFHVSRDVGAELEEITWSVGPESNYTNMLQVHRGQEDAPTWVNLRDKYEHRVHVPNMMSLEIENLSPEDSGWYRAQAQLPGGRRSDQGFQLTVYEPAPLPQIVTKSASITSGWCNITLECSTAGDREHLSVRWESNFSLMMSPPGPAPSSWVLAVSLPLPQPNANLTCVVSNPVDQKTRSTALEEVCVPDSPGPRTKDRLPAVLVPIAVVLCIVPAGLYFWKTRGKKKKKAMGRGK</sequence>
<keyword evidence="3 5" id="KW-0472">Membrane</keyword>
<dbReference type="InterPro" id="IPR013783">
    <property type="entry name" value="Ig-like_fold"/>
</dbReference>
<evidence type="ECO:0000256" key="4">
    <source>
        <dbReference type="ARBA" id="ARBA00023180"/>
    </source>
</evidence>
<keyword evidence="5" id="KW-1133">Transmembrane helix</keyword>
<evidence type="ECO:0000313" key="7">
    <source>
        <dbReference type="EMBL" id="KAG8519987.1"/>
    </source>
</evidence>
<dbReference type="Pfam" id="PF07686">
    <property type="entry name" value="V-set"/>
    <property type="match status" value="1"/>
</dbReference>
<dbReference type="Gene3D" id="2.60.40.10">
    <property type="entry name" value="Immunoglobulins"/>
    <property type="match status" value="2"/>
</dbReference>
<feature type="transmembrane region" description="Helical" evidence="5">
    <location>
        <begin position="228"/>
        <end position="249"/>
    </location>
</feature>
<dbReference type="InterPro" id="IPR036179">
    <property type="entry name" value="Ig-like_dom_sf"/>
</dbReference>
<dbReference type="GO" id="GO:0016020">
    <property type="term" value="C:membrane"/>
    <property type="evidence" value="ECO:0007669"/>
    <property type="project" value="UniProtKB-SubCell"/>
</dbReference>
<dbReference type="SMART" id="SM00409">
    <property type="entry name" value="IG"/>
    <property type="match status" value="1"/>
</dbReference>
<dbReference type="SUPFAM" id="SSF48726">
    <property type="entry name" value="Immunoglobulin"/>
    <property type="match status" value="1"/>
</dbReference>
<dbReference type="OrthoDB" id="9835793at2759"/>
<dbReference type="InterPro" id="IPR003599">
    <property type="entry name" value="Ig_sub"/>
</dbReference>
<evidence type="ECO:0000256" key="3">
    <source>
        <dbReference type="ARBA" id="ARBA00023136"/>
    </source>
</evidence>
<dbReference type="AlphaFoldDB" id="A0A8J6AJM4"/>
<evidence type="ECO:0000313" key="8">
    <source>
        <dbReference type="Proteomes" id="UP000700334"/>
    </source>
</evidence>
<evidence type="ECO:0000259" key="6">
    <source>
        <dbReference type="PROSITE" id="PS50835"/>
    </source>
</evidence>
<proteinExistence type="predicted"/>
<name>A0A8J6AJM4_GALPY</name>
<dbReference type="InterPro" id="IPR015631">
    <property type="entry name" value="CD2/SLAM_rcpt"/>
</dbReference>
<dbReference type="InterPro" id="IPR007110">
    <property type="entry name" value="Ig-like_dom"/>
</dbReference>
<evidence type="ECO:0000256" key="2">
    <source>
        <dbReference type="ARBA" id="ARBA00022729"/>
    </source>
</evidence>
<comment type="caution">
    <text evidence="7">The sequence shown here is derived from an EMBL/GenBank/DDBJ whole genome shotgun (WGS) entry which is preliminary data.</text>
</comment>
<dbReference type="PANTHER" id="PTHR12080">
    <property type="entry name" value="SIGNALING LYMPHOCYTIC ACTIVATION MOLECULE"/>
    <property type="match status" value="1"/>
</dbReference>